<organism evidence="2 3">
    <name type="scientific">Porphyra umbilicalis</name>
    <name type="common">Purple laver</name>
    <name type="synonym">Red alga</name>
    <dbReference type="NCBI Taxonomy" id="2786"/>
    <lineage>
        <taxon>Eukaryota</taxon>
        <taxon>Rhodophyta</taxon>
        <taxon>Bangiophyceae</taxon>
        <taxon>Bangiales</taxon>
        <taxon>Bangiaceae</taxon>
        <taxon>Porphyra</taxon>
    </lineage>
</organism>
<keyword evidence="3" id="KW-1185">Reference proteome</keyword>
<reference evidence="2 3" key="1">
    <citation type="submission" date="2017-03" db="EMBL/GenBank/DDBJ databases">
        <title>WGS assembly of Porphyra umbilicalis.</title>
        <authorList>
            <person name="Brawley S.H."/>
            <person name="Blouin N.A."/>
            <person name="Ficko-Blean E."/>
            <person name="Wheeler G.L."/>
            <person name="Lohr M."/>
            <person name="Goodson H.V."/>
            <person name="Jenkins J.W."/>
            <person name="Blaby-Haas C.E."/>
            <person name="Helliwell K.E."/>
            <person name="Chan C."/>
            <person name="Marriage T."/>
            <person name="Bhattacharya D."/>
            <person name="Klein A.S."/>
            <person name="Badis Y."/>
            <person name="Brodie J."/>
            <person name="Cao Y."/>
            <person name="Collen J."/>
            <person name="Dittami S.M."/>
            <person name="Gachon C.M."/>
            <person name="Green B.R."/>
            <person name="Karpowicz S."/>
            <person name="Kim J.W."/>
            <person name="Kudahl U."/>
            <person name="Lin S."/>
            <person name="Michel G."/>
            <person name="Mittag M."/>
            <person name="Olson B.J."/>
            <person name="Pangilinan J."/>
            <person name="Peng Y."/>
            <person name="Qiu H."/>
            <person name="Shu S."/>
            <person name="Singer J.T."/>
            <person name="Smith A.G."/>
            <person name="Sprecher B.N."/>
            <person name="Wagner V."/>
            <person name="Wang W."/>
            <person name="Wang Z.-Y."/>
            <person name="Yan J."/>
            <person name="Yarish C."/>
            <person name="Zoeuner-Riek S."/>
            <person name="Zhuang Y."/>
            <person name="Zou Y."/>
            <person name="Lindquist E.A."/>
            <person name="Grimwood J."/>
            <person name="Barry K."/>
            <person name="Rokhsar D.S."/>
            <person name="Schmutz J."/>
            <person name="Stiller J.W."/>
            <person name="Grossman A.R."/>
            <person name="Prochnik S.E."/>
        </authorList>
    </citation>
    <scope>NUCLEOTIDE SEQUENCE [LARGE SCALE GENOMIC DNA]</scope>
    <source>
        <strain evidence="2">4086291</strain>
    </source>
</reference>
<dbReference type="Proteomes" id="UP000218209">
    <property type="component" value="Unassembled WGS sequence"/>
</dbReference>
<gene>
    <name evidence="2" type="ORF">BU14_0023s0051</name>
</gene>
<feature type="region of interest" description="Disordered" evidence="1">
    <location>
        <begin position="461"/>
        <end position="512"/>
    </location>
</feature>
<evidence type="ECO:0000313" key="3">
    <source>
        <dbReference type="Proteomes" id="UP000218209"/>
    </source>
</evidence>
<feature type="compositionally biased region" description="Basic residues" evidence="1">
    <location>
        <begin position="256"/>
        <end position="271"/>
    </location>
</feature>
<feature type="compositionally biased region" description="Basic residues" evidence="1">
    <location>
        <begin position="501"/>
        <end position="512"/>
    </location>
</feature>
<name>A0A1X6PKF6_PORUM</name>
<evidence type="ECO:0000313" key="2">
    <source>
        <dbReference type="EMBL" id="OSX81246.1"/>
    </source>
</evidence>
<sequence length="663" mass="70322">MRTGWSPPSVYRSSSSNPIAVSYATWLVTRKGDPVTVVGSAGQVRPRSTAPRIGTGVHQREPSGAVAVYEAVLSATAGAGIVVTAQAAATAVRRAAAAAASGCRRGRPWGVAEATRTAMSRRSRGLRRRENVAESAGRVVRRDGAKHPSTAGGKGGRPRQERAIGQCQTEGGEGRRRQLVGDCISSAHPHTPPTLIHASLSPHEPSPRASAMELLGRRRRPSPTAWGGRIGPSGASGSEGFSPSGTTRSGQAGSRPPHRSSPHRTSPHHNQPHLTPSQPTPRRATARKADRETVAAAHQVRQHQGRPELRQQGQNRDGRGGASNGVPTTLVWTTAKALQEGAGLVRLTGGGGGQANGVRTHRRRPARLVAEKSSRKHHEEATPPPLREFYVTTRRRGGDSVAACMHDQHAAPLADGWMGGDEAWTLAAAHRSVGVPRLLPAAAAMAISTVTHWETENALGGAGGAGGAAASRFAHRQSRRGSASQGRVRFSETAAGDFKRRSPVTRSARRPRQMALPSVPLRGSSCGHITVWVDVWGGSSGMVGTAWDGVVSLLALDPCIRGTLTRTVNPDPCARGRGRSITAAAVSRTNLSDRHVWERQKHLCGTSWTGRDNGSGADAGQLAWLPLLERSIEQRNHAELRYCFVCFFAQHKLPIGDSSHVCE</sequence>
<evidence type="ECO:0000256" key="1">
    <source>
        <dbReference type="SAM" id="MobiDB-lite"/>
    </source>
</evidence>
<proteinExistence type="predicted"/>
<feature type="region of interest" description="Disordered" evidence="1">
    <location>
        <begin position="121"/>
        <end position="327"/>
    </location>
</feature>
<accession>A0A1X6PKF6</accession>
<protein>
    <submittedName>
        <fullName evidence="2">Uncharacterized protein</fullName>
    </submittedName>
</protein>
<feature type="compositionally biased region" description="Polar residues" evidence="1">
    <location>
        <begin position="235"/>
        <end position="252"/>
    </location>
</feature>
<dbReference type="AlphaFoldDB" id="A0A1X6PKF6"/>
<dbReference type="EMBL" id="KV918764">
    <property type="protein sequence ID" value="OSX81246.1"/>
    <property type="molecule type" value="Genomic_DNA"/>
</dbReference>